<dbReference type="Proteomes" id="UP000192911">
    <property type="component" value="Unassembled WGS sequence"/>
</dbReference>
<dbReference type="STRING" id="28094.SAMN06295900_105223"/>
<dbReference type="RefSeq" id="WP_085227469.1">
    <property type="nucleotide sequence ID" value="NZ_BSQD01000004.1"/>
</dbReference>
<evidence type="ECO:0000313" key="3">
    <source>
        <dbReference type="Proteomes" id="UP000192911"/>
    </source>
</evidence>
<dbReference type="AlphaFoldDB" id="A0A1X7ED40"/>
<reference evidence="3" key="1">
    <citation type="submission" date="2017-04" db="EMBL/GenBank/DDBJ databases">
        <authorList>
            <person name="Varghese N."/>
            <person name="Submissions S."/>
        </authorList>
    </citation>
    <scope>NUCLEOTIDE SEQUENCE [LARGE SCALE GENOMIC DNA]</scope>
    <source>
        <strain evidence="3">Ballard 720</strain>
    </source>
</reference>
<keyword evidence="3" id="KW-1185">Reference proteome</keyword>
<dbReference type="OrthoDB" id="8781027at2"/>
<sequence>MTSNAITPRIHILDDDPDDAEHRPPRTPRARRGIDYAELVRNARERGERAALREALRAHGQRLRSGAAHMDTGATAQGDSVAQEPAPAGPDPDDVSADEDAQGEHDDDDLDIEAGAASPDAREAARARRIDAQTQPFVAALGAEQLRVVELMRFVAAHVADFCSDQAVIENGNWTIRLKLDAALLPECMLELHLSYFELVLRFDAHSPSTRQLICRHVHVLREQLVNLMHRLAIARHVSIEVP</sequence>
<accession>A0A1X7ED40</accession>
<proteinExistence type="predicted"/>
<dbReference type="GeneID" id="95553694"/>
<dbReference type="NCBIfam" id="TIGR02557">
    <property type="entry name" value="HpaP"/>
    <property type="match status" value="1"/>
</dbReference>
<feature type="region of interest" description="Disordered" evidence="1">
    <location>
        <begin position="60"/>
        <end position="112"/>
    </location>
</feature>
<protein>
    <submittedName>
        <fullName evidence="2">Type III secretion control protein HpaP</fullName>
    </submittedName>
</protein>
<evidence type="ECO:0000313" key="2">
    <source>
        <dbReference type="EMBL" id="SMF31857.1"/>
    </source>
</evidence>
<organism evidence="2 3">
    <name type="scientific">Trinickia caryophylli</name>
    <name type="common">Paraburkholderia caryophylli</name>
    <dbReference type="NCBI Taxonomy" id="28094"/>
    <lineage>
        <taxon>Bacteria</taxon>
        <taxon>Pseudomonadati</taxon>
        <taxon>Pseudomonadota</taxon>
        <taxon>Betaproteobacteria</taxon>
        <taxon>Burkholderiales</taxon>
        <taxon>Burkholderiaceae</taxon>
        <taxon>Trinickia</taxon>
    </lineage>
</organism>
<feature type="compositionally biased region" description="Acidic residues" evidence="1">
    <location>
        <begin position="91"/>
        <end position="112"/>
    </location>
</feature>
<dbReference type="EMBL" id="FXAH01000005">
    <property type="protein sequence ID" value="SMF31857.1"/>
    <property type="molecule type" value="Genomic_DNA"/>
</dbReference>
<dbReference type="InterPro" id="IPR013390">
    <property type="entry name" value="T3SS_HpaP"/>
</dbReference>
<feature type="region of interest" description="Disordered" evidence="1">
    <location>
        <begin position="1"/>
        <end position="35"/>
    </location>
</feature>
<gene>
    <name evidence="2" type="ORF">SAMN06295900_105223</name>
</gene>
<evidence type="ECO:0000256" key="1">
    <source>
        <dbReference type="SAM" id="MobiDB-lite"/>
    </source>
</evidence>
<name>A0A1X7ED40_TRICW</name>
<dbReference type="Pfam" id="PF09483">
    <property type="entry name" value="HpaP"/>
    <property type="match status" value="1"/>
</dbReference>